<dbReference type="CAZy" id="GT4">
    <property type="family name" value="Glycosyltransferase Family 4"/>
</dbReference>
<dbReference type="GO" id="GO:0016757">
    <property type="term" value="F:glycosyltransferase activity"/>
    <property type="evidence" value="ECO:0007669"/>
    <property type="project" value="InterPro"/>
</dbReference>
<dbReference type="InterPro" id="IPR028098">
    <property type="entry name" value="Glyco_trans_4-like_N"/>
</dbReference>
<name>A8F6F4_PSELT</name>
<accession>A8F6F4</accession>
<dbReference type="Pfam" id="PF00534">
    <property type="entry name" value="Glycos_transf_1"/>
    <property type="match status" value="1"/>
</dbReference>
<dbReference type="STRING" id="416591.Tlet_1173"/>
<protein>
    <submittedName>
        <fullName evidence="3">Glycosyl transferase group 1</fullName>
    </submittedName>
</protein>
<dbReference type="Proteomes" id="UP000002016">
    <property type="component" value="Chromosome"/>
</dbReference>
<dbReference type="SUPFAM" id="SSF53756">
    <property type="entry name" value="UDP-Glycosyltransferase/glycogen phosphorylase"/>
    <property type="match status" value="1"/>
</dbReference>
<dbReference type="PANTHER" id="PTHR12526:SF630">
    <property type="entry name" value="GLYCOSYLTRANSFERASE"/>
    <property type="match status" value="1"/>
</dbReference>
<feature type="domain" description="Glycosyltransferase subfamily 4-like N-terminal" evidence="2">
    <location>
        <begin position="20"/>
        <end position="185"/>
    </location>
</feature>
<dbReference type="RefSeq" id="WP_012003219.1">
    <property type="nucleotide sequence ID" value="NC_009828.1"/>
</dbReference>
<evidence type="ECO:0000313" key="3">
    <source>
        <dbReference type="EMBL" id="ABV33738.1"/>
    </source>
</evidence>
<dbReference type="HOGENOM" id="CLU_009583_0_3_0"/>
<evidence type="ECO:0000259" key="2">
    <source>
        <dbReference type="Pfam" id="PF13439"/>
    </source>
</evidence>
<dbReference type="AlphaFoldDB" id="A8F6F4"/>
<reference evidence="3 4" key="2">
    <citation type="journal article" date="2009" name="Proc. Natl. Acad. Sci. U.S.A.">
        <title>On the chimeric nature, thermophilic origin, and phylogenetic placement of the Thermotogales.</title>
        <authorList>
            <person name="Zhaxybayeva O."/>
            <person name="Swithers K.S."/>
            <person name="Lapierre P."/>
            <person name="Fournier G.P."/>
            <person name="Bickhart D.M."/>
            <person name="DeBoy R.T."/>
            <person name="Nelson K.E."/>
            <person name="Nesbo C.L."/>
            <person name="Doolittle W.F."/>
            <person name="Gogarten J.P."/>
            <person name="Noll K.M."/>
        </authorList>
    </citation>
    <scope>NUCLEOTIDE SEQUENCE [LARGE SCALE GENOMIC DNA]</scope>
    <source>
        <strain evidence="4">ATCC BAA-301 / DSM 14385 / NBRC 107922 / TMO</strain>
    </source>
</reference>
<keyword evidence="3" id="KW-0808">Transferase</keyword>
<feature type="domain" description="Glycosyl transferase family 1" evidence="1">
    <location>
        <begin position="194"/>
        <end position="326"/>
    </location>
</feature>
<dbReference type="Gene3D" id="3.40.50.2000">
    <property type="entry name" value="Glycogen Phosphorylase B"/>
    <property type="match status" value="2"/>
</dbReference>
<dbReference type="EMBL" id="CP000812">
    <property type="protein sequence ID" value="ABV33738.1"/>
    <property type="molecule type" value="Genomic_DNA"/>
</dbReference>
<evidence type="ECO:0000313" key="4">
    <source>
        <dbReference type="Proteomes" id="UP000002016"/>
    </source>
</evidence>
<dbReference type="eggNOG" id="COG0438">
    <property type="taxonomic scope" value="Bacteria"/>
</dbReference>
<dbReference type="KEGG" id="tle:Tlet_1173"/>
<evidence type="ECO:0000259" key="1">
    <source>
        <dbReference type="Pfam" id="PF00534"/>
    </source>
</evidence>
<proteinExistence type="predicted"/>
<dbReference type="OrthoDB" id="9806653at2"/>
<organism evidence="3 4">
    <name type="scientific">Pseudothermotoga lettingae (strain ATCC BAA-301 / DSM 14385 / NBRC 107922 / TMO)</name>
    <name type="common">Thermotoga lettingae</name>
    <dbReference type="NCBI Taxonomy" id="416591"/>
    <lineage>
        <taxon>Bacteria</taxon>
        <taxon>Thermotogati</taxon>
        <taxon>Thermotogota</taxon>
        <taxon>Thermotogae</taxon>
        <taxon>Thermotogales</taxon>
        <taxon>Thermotogaceae</taxon>
        <taxon>Pseudothermotoga</taxon>
    </lineage>
</organism>
<reference evidence="3 4" key="1">
    <citation type="submission" date="2007-08" db="EMBL/GenBank/DDBJ databases">
        <title>Complete sequence of Thermotoga lettingae TMO.</title>
        <authorList>
            <consortium name="US DOE Joint Genome Institute"/>
            <person name="Copeland A."/>
            <person name="Lucas S."/>
            <person name="Lapidus A."/>
            <person name="Barry K."/>
            <person name="Glavina del Rio T."/>
            <person name="Dalin E."/>
            <person name="Tice H."/>
            <person name="Pitluck S."/>
            <person name="Foster B."/>
            <person name="Bruce D."/>
            <person name="Schmutz J."/>
            <person name="Larimer F."/>
            <person name="Land M."/>
            <person name="Hauser L."/>
            <person name="Kyrpides N."/>
            <person name="Mikhailova N."/>
            <person name="Nelson K."/>
            <person name="Gogarten J.P."/>
            <person name="Noll K."/>
            <person name="Richardson P."/>
        </authorList>
    </citation>
    <scope>NUCLEOTIDE SEQUENCE [LARGE SCALE GENOMIC DNA]</scope>
    <source>
        <strain evidence="4">ATCC BAA-301 / DSM 14385 / NBRC 107922 / TMO</strain>
    </source>
</reference>
<dbReference type="Pfam" id="PF13439">
    <property type="entry name" value="Glyco_transf_4"/>
    <property type="match status" value="1"/>
</dbReference>
<dbReference type="PANTHER" id="PTHR12526">
    <property type="entry name" value="GLYCOSYLTRANSFERASE"/>
    <property type="match status" value="1"/>
</dbReference>
<gene>
    <name evidence="3" type="ordered locus">Tlet_1173</name>
</gene>
<keyword evidence="4" id="KW-1185">Reference proteome</keyword>
<sequence length="373" mass="42236">MEDKKKVRVLQLVTRSDWAGAQKVLYTLVYGLLKYYPGKFEIEVACGQENGMLITELKKLGIEVHIIPDLVREISPIKDLKSYLQLKRLLREKKYDVVHSHSSKVRLLGGIAAMRSNVKSLIYTVHGWWHIEQYKGIKRRIFIIAERIAAHFCDRIVLLCKRDLDKAKQWKIGRESQYVIIQNAIVPTEKVQKGKLKKELGLDENVEIVGNVARLDPPKNPIRFLEVAKLVFKQRTDVAFVWIGGSIVDDSYGKLVQKWLDENPDVAKHVYLLPFRKDAIELMADFDVFLLTSDAEGMPLVVLEALSQGIPVVSTDVGCVGEMEKQVSIADSIESLCKNVLEILSDTFQSVCAAPGCNFEDFIVNYAKLFCGA</sequence>
<dbReference type="InterPro" id="IPR001296">
    <property type="entry name" value="Glyco_trans_1"/>
</dbReference>